<keyword evidence="9" id="KW-1185">Reference proteome</keyword>
<keyword evidence="4" id="KW-0560">Oxidoreductase</keyword>
<proteinExistence type="predicted"/>
<dbReference type="Gene3D" id="3.30.390.30">
    <property type="match status" value="1"/>
</dbReference>
<evidence type="ECO:0000313" key="8">
    <source>
        <dbReference type="EMBL" id="TWV45960.1"/>
    </source>
</evidence>
<protein>
    <submittedName>
        <fullName evidence="8">NAD(P)/FAD-dependent oxidoreductase</fullName>
    </submittedName>
</protein>
<keyword evidence="3" id="KW-0274">FAD</keyword>
<dbReference type="PANTHER" id="PTHR43557">
    <property type="entry name" value="APOPTOSIS-INDUCING FACTOR 1"/>
    <property type="match status" value="1"/>
</dbReference>
<dbReference type="Gene3D" id="3.50.50.60">
    <property type="entry name" value="FAD/NAD(P)-binding domain"/>
    <property type="match status" value="2"/>
</dbReference>
<accession>A0A5C6JWB7</accession>
<evidence type="ECO:0000256" key="4">
    <source>
        <dbReference type="ARBA" id="ARBA00023002"/>
    </source>
</evidence>
<dbReference type="Pfam" id="PF07992">
    <property type="entry name" value="Pyr_redox_2"/>
    <property type="match status" value="1"/>
</dbReference>
<dbReference type="InterPro" id="IPR016156">
    <property type="entry name" value="FAD/NAD-linked_Rdtase_dimer_sf"/>
</dbReference>
<keyword evidence="2" id="KW-0285">Flavoprotein</keyword>
<dbReference type="PANTHER" id="PTHR43557:SF2">
    <property type="entry name" value="RIESKE DOMAIN-CONTAINING PROTEIN-RELATED"/>
    <property type="match status" value="1"/>
</dbReference>
<evidence type="ECO:0000313" key="9">
    <source>
        <dbReference type="Proteomes" id="UP000320481"/>
    </source>
</evidence>
<feature type="region of interest" description="Disordered" evidence="5">
    <location>
        <begin position="455"/>
        <end position="487"/>
    </location>
</feature>
<dbReference type="SUPFAM" id="SSF55424">
    <property type="entry name" value="FAD/NAD-linked reductases, dimerisation (C-terminal) domain"/>
    <property type="match status" value="1"/>
</dbReference>
<feature type="domain" description="Reductase C-terminal" evidence="7">
    <location>
        <begin position="338"/>
        <end position="392"/>
    </location>
</feature>
<comment type="caution">
    <text evidence="8">The sequence shown here is derived from an EMBL/GenBank/DDBJ whole genome shotgun (WGS) entry which is preliminary data.</text>
</comment>
<dbReference type="EMBL" id="VOGW01000087">
    <property type="protein sequence ID" value="TWV45960.1"/>
    <property type="molecule type" value="Genomic_DNA"/>
</dbReference>
<dbReference type="InterPro" id="IPR036188">
    <property type="entry name" value="FAD/NAD-bd_sf"/>
</dbReference>
<dbReference type="Proteomes" id="UP000320481">
    <property type="component" value="Unassembled WGS sequence"/>
</dbReference>
<dbReference type="PRINTS" id="PR00368">
    <property type="entry name" value="FADPNR"/>
</dbReference>
<evidence type="ECO:0000259" key="6">
    <source>
        <dbReference type="Pfam" id="PF07992"/>
    </source>
</evidence>
<dbReference type="InterPro" id="IPR050446">
    <property type="entry name" value="FAD-oxidoreductase/Apoptosis"/>
</dbReference>
<dbReference type="PRINTS" id="PR00411">
    <property type="entry name" value="PNDRDTASEI"/>
</dbReference>
<feature type="compositionally biased region" description="Basic residues" evidence="5">
    <location>
        <begin position="474"/>
        <end position="487"/>
    </location>
</feature>
<comment type="cofactor">
    <cofactor evidence="1">
        <name>FAD</name>
        <dbReference type="ChEBI" id="CHEBI:57692"/>
    </cofactor>
</comment>
<dbReference type="GO" id="GO:0016651">
    <property type="term" value="F:oxidoreductase activity, acting on NAD(P)H"/>
    <property type="evidence" value="ECO:0007669"/>
    <property type="project" value="TreeGrafter"/>
</dbReference>
<dbReference type="InterPro" id="IPR023753">
    <property type="entry name" value="FAD/NAD-binding_dom"/>
</dbReference>
<dbReference type="Pfam" id="PF14759">
    <property type="entry name" value="Reductase_C"/>
    <property type="match status" value="1"/>
</dbReference>
<organism evidence="8 9">
    <name type="scientific">Streptomyces misionensis</name>
    <dbReference type="NCBI Taxonomy" id="67331"/>
    <lineage>
        <taxon>Bacteria</taxon>
        <taxon>Bacillati</taxon>
        <taxon>Actinomycetota</taxon>
        <taxon>Actinomycetes</taxon>
        <taxon>Kitasatosporales</taxon>
        <taxon>Streptomycetaceae</taxon>
        <taxon>Streptomyces</taxon>
    </lineage>
</organism>
<dbReference type="InterPro" id="IPR028202">
    <property type="entry name" value="Reductase_C"/>
</dbReference>
<sequence>MSSARPRIAVVGAAAAGLAAAEGLRRLGWDGEITLVGDEPHLPYDRPPLSKQVLSGDWEPERTALRDATQIAGLELDLRLGTRARAYDPARRALTLDGDGQTVLQCAGVIAATGVTPRGLPGTAGVQGVHVLRTLDDALRLRRRLAAPGRRLAVVGSGVLGAEAAAVARTLGHDVTLVGTRDTPMQQVLGAEVGGLLAEAHRAHGVALHTGQAVTGITERSGRVSGIVLADGTVVEADDVLLAIGSVPAVDWLRGPGADAAGPDLSDGLVCDQFCAAAPGLYGAGDVARWYHPVLRRHLRIEHRMNASEQGLAAARNLLAELDPERFGERRPFAPVPYFWSDQYSLKLQAYGVLADAERVQVLRLDKDPLRLAALYGTSGHVTGALAIGLPAAPGQVPAGTGRHAVGLAGGRRTAGRGSGGLSRRPTGRSHCPRPVRRLLSSPLSTSVLMHISHGGGGPVDRPAQSLDGTWTARRPRGRGRGTRKSSARTVRVCGSGPTVRTKVVPCHGRDT</sequence>
<dbReference type="GO" id="GO:0005737">
    <property type="term" value="C:cytoplasm"/>
    <property type="evidence" value="ECO:0007669"/>
    <property type="project" value="TreeGrafter"/>
</dbReference>
<evidence type="ECO:0000256" key="3">
    <source>
        <dbReference type="ARBA" id="ARBA00022827"/>
    </source>
</evidence>
<evidence type="ECO:0000256" key="5">
    <source>
        <dbReference type="SAM" id="MobiDB-lite"/>
    </source>
</evidence>
<feature type="compositionally biased region" description="Basic residues" evidence="5">
    <location>
        <begin position="426"/>
        <end position="436"/>
    </location>
</feature>
<dbReference type="AlphaFoldDB" id="A0A5C6JWB7"/>
<reference evidence="8" key="1">
    <citation type="journal article" date="2019" name="Microbiol. Resour. Announc.">
        <title>Draft Genomic Sequences of Streptomyces misionensis and Streptomyces albidoflavus, bacteria applied for phytopathogen biocontrol.</title>
        <authorList>
            <person name="Pylro V."/>
            <person name="Dias A."/>
            <person name="Andreote F."/>
            <person name="Varani A."/>
            <person name="Andreote C."/>
            <person name="Bernardo E."/>
            <person name="Martins T."/>
        </authorList>
    </citation>
    <scope>NUCLEOTIDE SEQUENCE [LARGE SCALE GENOMIC DNA]</scope>
    <source>
        <strain evidence="8">66</strain>
    </source>
</reference>
<gene>
    <name evidence="8" type="ORF">FRZ03_15150</name>
</gene>
<evidence type="ECO:0000256" key="2">
    <source>
        <dbReference type="ARBA" id="ARBA00022630"/>
    </source>
</evidence>
<dbReference type="RefSeq" id="WP_146465674.1">
    <property type="nucleotide sequence ID" value="NZ_VOGW01000087.1"/>
</dbReference>
<dbReference type="SUPFAM" id="SSF51905">
    <property type="entry name" value="FAD/NAD(P)-binding domain"/>
    <property type="match status" value="2"/>
</dbReference>
<evidence type="ECO:0000256" key="1">
    <source>
        <dbReference type="ARBA" id="ARBA00001974"/>
    </source>
</evidence>
<feature type="region of interest" description="Disordered" evidence="5">
    <location>
        <begin position="406"/>
        <end position="436"/>
    </location>
</feature>
<name>A0A5C6JWB7_9ACTN</name>
<evidence type="ECO:0000259" key="7">
    <source>
        <dbReference type="Pfam" id="PF14759"/>
    </source>
</evidence>
<feature type="domain" description="FAD/NAD(P)-binding" evidence="6">
    <location>
        <begin position="7"/>
        <end position="311"/>
    </location>
</feature>